<evidence type="ECO:0000313" key="2">
    <source>
        <dbReference type="EMBL" id="MPB98672.1"/>
    </source>
</evidence>
<dbReference type="GO" id="GO:0005524">
    <property type="term" value="F:ATP binding"/>
    <property type="evidence" value="ECO:0007669"/>
    <property type="project" value="UniProtKB-KW"/>
</dbReference>
<dbReference type="Gene3D" id="3.40.50.300">
    <property type="entry name" value="P-loop containing nucleotide triphosphate hydrolases"/>
    <property type="match status" value="1"/>
</dbReference>
<evidence type="ECO:0000313" key="3">
    <source>
        <dbReference type="Proteomes" id="UP000364097"/>
    </source>
</evidence>
<dbReference type="SUPFAM" id="SSF52540">
    <property type="entry name" value="P-loop containing nucleoside triphosphate hydrolases"/>
    <property type="match status" value="1"/>
</dbReference>
<feature type="domain" description="TraG P-loop" evidence="1">
    <location>
        <begin position="454"/>
        <end position="830"/>
    </location>
</feature>
<dbReference type="Pfam" id="PF11130">
    <property type="entry name" value="TraC_F_IV"/>
    <property type="match status" value="1"/>
</dbReference>
<dbReference type="PANTHER" id="PTHR38467:SF1">
    <property type="entry name" value="CONJUGATIVE TRANSFER: ASSEMBLY"/>
    <property type="match status" value="1"/>
</dbReference>
<dbReference type="Proteomes" id="UP000364097">
    <property type="component" value="Unassembled WGS sequence"/>
</dbReference>
<protein>
    <submittedName>
        <fullName evidence="2">Conjugative transfer system ATP-binding protein TraC</fullName>
    </submittedName>
</protein>
<dbReference type="CDD" id="cd01127">
    <property type="entry name" value="TrwB_TraG_TraD_VirD4"/>
    <property type="match status" value="1"/>
</dbReference>
<dbReference type="RefSeq" id="WP_043019591.1">
    <property type="nucleotide sequence ID" value="NZ_AACKMW020000009.1"/>
</dbReference>
<keyword evidence="2" id="KW-0547">Nucleotide-binding</keyword>
<dbReference type="Pfam" id="PF19044">
    <property type="entry name" value="P-loop_TraG"/>
    <property type="match status" value="1"/>
</dbReference>
<dbReference type="Gene3D" id="1.10.8.730">
    <property type="match status" value="1"/>
</dbReference>
<organism evidence="2 3">
    <name type="scientific">Campylobacter subantarcticus</name>
    <dbReference type="NCBI Taxonomy" id="497724"/>
    <lineage>
        <taxon>Bacteria</taxon>
        <taxon>Pseudomonadati</taxon>
        <taxon>Campylobacterota</taxon>
        <taxon>Epsilonproteobacteria</taxon>
        <taxon>Campylobacterales</taxon>
        <taxon>Campylobacteraceae</taxon>
        <taxon>Campylobacter</taxon>
    </lineage>
</organism>
<dbReference type="InterPro" id="IPR043964">
    <property type="entry name" value="P-loop_TraG"/>
</dbReference>
<keyword evidence="2" id="KW-0067">ATP-binding</keyword>
<comment type="caution">
    <text evidence="2">The sequence shown here is derived from an EMBL/GenBank/DDBJ whole genome shotgun (WGS) entry which is preliminary data.</text>
</comment>
<evidence type="ECO:0000259" key="1">
    <source>
        <dbReference type="Pfam" id="PF19044"/>
    </source>
</evidence>
<gene>
    <name evidence="2" type="ORF">A0Z09_001110</name>
</gene>
<dbReference type="InterPro" id="IPR027417">
    <property type="entry name" value="P-loop_NTPase"/>
</dbReference>
<accession>A0ABW9N328</accession>
<keyword evidence="3" id="KW-1185">Reference proteome</keyword>
<reference evidence="2" key="1">
    <citation type="submission" date="2019-08" db="EMBL/GenBank/DDBJ databases">
        <title>Rapid identification of Enteric Bacteria from Whole Genome Sequences (WGS) using Average Nucleotide Identity (ANI).</title>
        <authorList>
            <person name="Lane C."/>
        </authorList>
    </citation>
    <scope>NUCLEOTIDE SEQUENCE [LARGE SCALE GENOMIC DNA]</scope>
    <source>
        <strain evidence="2">2010D-8461</strain>
    </source>
</reference>
<dbReference type="EMBL" id="AACKMW020000009">
    <property type="protein sequence ID" value="MPB98672.1"/>
    <property type="molecule type" value="Genomic_DNA"/>
</dbReference>
<proteinExistence type="predicted"/>
<dbReference type="InterPro" id="IPR025955">
    <property type="entry name" value="TraC/Conjuga_ATPase"/>
</dbReference>
<dbReference type="PANTHER" id="PTHR38467">
    <property type="match status" value="1"/>
</dbReference>
<sequence>MSFIDNLFGISQSKEDISSLQKEIWDSTLKRYKFSDFLPYCVYKEDEGIYYNNDNSYGCVFLCSPRIRMGKSTADSIEEILNKLPDDLFIQFSLFGSKNIYRVVETWKREHLKRADKENNELLKKAVESMSRFYFSKTKQGVSHSMQTRIKNFVLIISIRSESKDTILHTRDFLRNVLSTGGFYPQEGNPYLLKPILYEIFNGNHDINHIPKYDDSLYINRQIIAPDSEILVHDTHIELDKRSFVTLVPQTFPKEASIFDFGEKLGDYLSNALDVNQFKDSFLITTSICKLPKSKANKVSQIHSFILTQNWSEALFRNFAAARKESVGILDRINQNKELLYAIDMNVVIGGDNYEEASKNAHTIMSYWNKGGDNKALNLIEAMGIHQLNLIASLPMGINKEYVFDVTAKFRTMFADQASQFVPLEADYAGTNANLLLFSRRGQICGLDLFVSSSNFNGFLVATSGAGKSVFLNMVAFNTFARGDRVFIVDQDNSFVNLCNTIGGQYVSLDPQTPISFNPFSEIKSFKDLHEDLEYLSVFIYMLGSSKNQNEADKHEKLIKSELQEILKELYKKKKNKFDISDIQKIMQEKDDPRFKDFAYHLRPFCKGGIYEKFLAGDNEFNISKEFIVIEFKGVDNDPDLRDPLVMLLIYHINQLMYMSPDREAKIQIIIDEAHKFLGKNPKMDDFIEQLYRRARKYDGSAIIATQGFDDIYSVKNGGGLSRAGSVIINNSAYKIFMKQTDVSSNLLIQSNIFSFSKIDEQILKSIGTVKGEYSELFLITPDEVMFPYRLAMDKYFYYLTTTDANDKAKIKELMQKEGLSFAQAVETLVLRESHE</sequence>
<name>A0ABW9N328_9BACT</name>
<dbReference type="InterPro" id="IPR053155">
    <property type="entry name" value="F-pilin_assembly_TraC"/>
</dbReference>